<evidence type="ECO:0000313" key="10">
    <source>
        <dbReference type="EMBL" id="ASD63905.1"/>
    </source>
</evidence>
<evidence type="ECO:0000313" key="11">
    <source>
        <dbReference type="Proteomes" id="UP000197003"/>
    </source>
</evidence>
<feature type="transmembrane region" description="Helical" evidence="7">
    <location>
        <begin position="332"/>
        <end position="355"/>
    </location>
</feature>
<dbReference type="EMBL" id="CP020946">
    <property type="protein sequence ID" value="ASD63905.1"/>
    <property type="molecule type" value="Genomic_DNA"/>
</dbReference>
<feature type="transmembrane region" description="Helical" evidence="7">
    <location>
        <begin position="375"/>
        <end position="395"/>
    </location>
</feature>
<evidence type="ECO:0000256" key="6">
    <source>
        <dbReference type="ARBA" id="ARBA00023136"/>
    </source>
</evidence>
<sequence length="416" mass="45792">MLVGHLFRHFIFSPRAGSLVKRIAWLSMVGITISVTAFLVVLFVMNGMNASIHKRILGLEPHLYVQVAGADTAQSLESSPAFQRLQEDPAHRAYVYETMDIIIRSQDGQFRGGIARGVTRESLEHFIEQLQRIDRKATDRDSQAYFWDPQDVPGRGEVVMGVDLAQSLGVFEGDFLTVVSPSGLLLPPGETPKFERVRIKRIVTTSLPDLDGQYLFYQRGEALNALVNEGLRKNGIEVWLPDEGRIESVKEDLMKFEGVSVETWMDRNSALLYALKLEKLTIGIFLGLAGMIAGSSILTVLALLLSQKKRDIAILRTIGFSSRQTVRTFTQIGFFLAGIGVVGGVVLGTGLSLYIQANPIQFLPSDVYYDSSIPALVNYGLVFGVLIVSGLIALLGSYIPARTAAEVQPSDALRMK</sequence>
<evidence type="ECO:0000259" key="9">
    <source>
        <dbReference type="Pfam" id="PF12704"/>
    </source>
</evidence>
<keyword evidence="5 7" id="KW-1133">Transmembrane helix</keyword>
<keyword evidence="3" id="KW-1003">Cell membrane</keyword>
<dbReference type="GO" id="GO:0098797">
    <property type="term" value="C:plasma membrane protein complex"/>
    <property type="evidence" value="ECO:0007669"/>
    <property type="project" value="TreeGrafter"/>
</dbReference>
<dbReference type="InterPro" id="IPR025857">
    <property type="entry name" value="MacB_PCD"/>
</dbReference>
<dbReference type="Pfam" id="PF12704">
    <property type="entry name" value="MacB_PCD"/>
    <property type="match status" value="1"/>
</dbReference>
<dbReference type="RefSeq" id="WP_088565409.1">
    <property type="nucleotide sequence ID" value="NZ_CP020946.1"/>
</dbReference>
<evidence type="ECO:0000256" key="3">
    <source>
        <dbReference type="ARBA" id="ARBA00022475"/>
    </source>
</evidence>
<evidence type="ECO:0000256" key="4">
    <source>
        <dbReference type="ARBA" id="ARBA00022692"/>
    </source>
</evidence>
<feature type="domain" description="MacB-like periplasmic core" evidence="9">
    <location>
        <begin position="25"/>
        <end position="179"/>
    </location>
</feature>
<dbReference type="OrthoDB" id="5288634at2"/>
<evidence type="ECO:0000256" key="7">
    <source>
        <dbReference type="SAM" id="Phobius"/>
    </source>
</evidence>
<gene>
    <name evidence="10" type="ORF">B9G79_10165</name>
</gene>
<keyword evidence="10" id="KW-0449">Lipoprotein</keyword>
<evidence type="ECO:0000259" key="8">
    <source>
        <dbReference type="Pfam" id="PF02687"/>
    </source>
</evidence>
<evidence type="ECO:0000256" key="2">
    <source>
        <dbReference type="ARBA" id="ARBA00005236"/>
    </source>
</evidence>
<feature type="transmembrane region" description="Helical" evidence="7">
    <location>
        <begin position="23"/>
        <end position="45"/>
    </location>
</feature>
<dbReference type="GO" id="GO:0044874">
    <property type="term" value="P:lipoprotein localization to outer membrane"/>
    <property type="evidence" value="ECO:0007669"/>
    <property type="project" value="TreeGrafter"/>
</dbReference>
<dbReference type="AlphaFoldDB" id="A0A1Z3N8Z3"/>
<evidence type="ECO:0000256" key="5">
    <source>
        <dbReference type="ARBA" id="ARBA00022989"/>
    </source>
</evidence>
<feature type="domain" description="ABC3 transporter permease C-terminal" evidence="8">
    <location>
        <begin position="284"/>
        <end position="407"/>
    </location>
</feature>
<keyword evidence="4 7" id="KW-0812">Transmembrane</keyword>
<dbReference type="InterPro" id="IPR003838">
    <property type="entry name" value="ABC3_permease_C"/>
</dbReference>
<comment type="subcellular location">
    <subcellularLocation>
        <location evidence="1">Cell membrane</location>
        <topology evidence="1">Multi-pass membrane protein</topology>
    </subcellularLocation>
</comment>
<proteinExistence type="inferred from homology"/>
<dbReference type="PANTHER" id="PTHR30489">
    <property type="entry name" value="LIPOPROTEIN-RELEASING SYSTEM TRANSMEMBRANE PROTEIN LOLE"/>
    <property type="match status" value="1"/>
</dbReference>
<feature type="transmembrane region" description="Helical" evidence="7">
    <location>
        <begin position="282"/>
        <end position="306"/>
    </location>
</feature>
<accession>A0A1Z3N8Z3</accession>
<protein>
    <submittedName>
        <fullName evidence="10">Lipoprotein-releasing protein</fullName>
    </submittedName>
</protein>
<dbReference type="InterPro" id="IPR051447">
    <property type="entry name" value="Lipoprotein-release_system"/>
</dbReference>
<name>A0A1Z3N8Z3_BDEBC</name>
<dbReference type="Proteomes" id="UP000197003">
    <property type="component" value="Chromosome"/>
</dbReference>
<dbReference type="Pfam" id="PF02687">
    <property type="entry name" value="FtsX"/>
    <property type="match status" value="1"/>
</dbReference>
<reference evidence="10 11" key="1">
    <citation type="submission" date="2017-04" db="EMBL/GenBank/DDBJ databases">
        <title>Whole genome sequence of Bdellovibrio bacteriovorus strain SSB218315.</title>
        <authorList>
            <person name="Oyedara O."/>
            <person name="Rodriguez-Perez M.A."/>
        </authorList>
    </citation>
    <scope>NUCLEOTIDE SEQUENCE [LARGE SCALE GENOMIC DNA]</scope>
    <source>
        <strain evidence="10 11">SSB218315</strain>
    </source>
</reference>
<keyword evidence="6 7" id="KW-0472">Membrane</keyword>
<dbReference type="PANTHER" id="PTHR30489:SF0">
    <property type="entry name" value="LIPOPROTEIN-RELEASING SYSTEM TRANSMEMBRANE PROTEIN LOLE"/>
    <property type="match status" value="1"/>
</dbReference>
<evidence type="ECO:0000256" key="1">
    <source>
        <dbReference type="ARBA" id="ARBA00004651"/>
    </source>
</evidence>
<organism evidence="10 11">
    <name type="scientific">Bdellovibrio bacteriovorus</name>
    <dbReference type="NCBI Taxonomy" id="959"/>
    <lineage>
        <taxon>Bacteria</taxon>
        <taxon>Pseudomonadati</taxon>
        <taxon>Bdellovibrionota</taxon>
        <taxon>Bdellovibrionia</taxon>
        <taxon>Bdellovibrionales</taxon>
        <taxon>Pseudobdellovibrionaceae</taxon>
        <taxon>Bdellovibrio</taxon>
    </lineage>
</organism>
<comment type="similarity">
    <text evidence="2">Belongs to the ABC-4 integral membrane protein family. LolC/E subfamily.</text>
</comment>